<sequence>MQILVSLLGIITLLAVAYLASENRRAINYRTVGLAFLLQLALGAFVMYSALGQSMIFSMAAAVSNVISYSNDGMSFMFGGLVSDKMYELFGAGGFVIAFKVLPIIVFFSALSAVLYYLGIMQLVVKAVGGALQKLLNTSKAESMSASANIFLGVTEAPLLIKPYMPRMTRSELFAVMCGGLASIAGTMLAGYAQLGIKMEYLLAASFMAAPGGLLFAKLLIPQTETINDAHLQLTEENQPRNLLDAATTGTMSGLSLALAVGAMLFSFISLVALFNGMLGGIGAWFGLEGLTLQQILGYLFAPLAWLMGVSWDEAMLAGSFIGQKIVINEFFAYINLAPYLSGDTLVATTGLPMSERTQVILSFALCGFANIGTVAIAIAGIGGLVPERRSEIASLGLKALAAGILSNLMAATIAGLFMSLS</sequence>
<reference evidence="11" key="1">
    <citation type="submission" date="2023-05" db="EMBL/GenBank/DDBJ databases">
        <title>Colonisation of extended spectrum b-lactamase- and carbapenemase-producing bacteria on hospital surfaces from low- and middle-income countries.</title>
        <authorList>
            <person name="Nieto-Rosado M."/>
            <person name="Sands K."/>
            <person name="Iregbu K."/>
            <person name="Zahra R."/>
            <person name="Mazarati J.B."/>
            <person name="Mehtar S."/>
            <person name="Barnards-Group B."/>
            <person name="Walsh T.R."/>
        </authorList>
    </citation>
    <scope>NUCLEOTIDE SEQUENCE</scope>
    <source>
        <strain evidence="11">PP-E493</strain>
    </source>
</reference>
<proteinExistence type="inferred from homology"/>
<dbReference type="PANTHER" id="PTHR10590:SF4">
    <property type="entry name" value="SOLUTE CARRIER FAMILY 28 MEMBER 3"/>
    <property type="match status" value="1"/>
</dbReference>
<feature type="domain" description="Concentrative nucleoside transporter N-terminal" evidence="8">
    <location>
        <begin position="8"/>
        <end position="81"/>
    </location>
</feature>
<dbReference type="PANTHER" id="PTHR10590">
    <property type="entry name" value="SODIUM/NUCLEOSIDE COTRANSPORTER"/>
    <property type="match status" value="1"/>
</dbReference>
<keyword evidence="5 7" id="KW-1133">Transmembrane helix</keyword>
<comment type="subcellular location">
    <subcellularLocation>
        <location evidence="1">Cell membrane</location>
        <topology evidence="1">Multi-pass membrane protein</topology>
    </subcellularLocation>
</comment>
<dbReference type="AlphaFoldDB" id="A0AAE4TLS5"/>
<dbReference type="Proteomes" id="UP001187859">
    <property type="component" value="Unassembled WGS sequence"/>
</dbReference>
<dbReference type="EMBL" id="JASGOQ010000001">
    <property type="protein sequence ID" value="MDV5389003.1"/>
    <property type="molecule type" value="Genomic_DNA"/>
</dbReference>
<dbReference type="InterPro" id="IPR011642">
    <property type="entry name" value="Gate_dom"/>
</dbReference>
<feature type="transmembrane region" description="Helical" evidence="7">
    <location>
        <begin position="29"/>
        <end position="48"/>
    </location>
</feature>
<evidence type="ECO:0000259" key="8">
    <source>
        <dbReference type="Pfam" id="PF01773"/>
    </source>
</evidence>
<feature type="transmembrane region" description="Helical" evidence="7">
    <location>
        <begin position="257"/>
        <end position="286"/>
    </location>
</feature>
<evidence type="ECO:0000259" key="9">
    <source>
        <dbReference type="Pfam" id="PF07662"/>
    </source>
</evidence>
<keyword evidence="4 7" id="KW-0812">Transmembrane</keyword>
<evidence type="ECO:0000313" key="11">
    <source>
        <dbReference type="EMBL" id="MDV5389003.1"/>
    </source>
</evidence>
<comment type="similarity">
    <text evidence="2 7">Belongs to the concentrative nucleoside transporter (CNT) (TC 2.A.41) family.</text>
</comment>
<dbReference type="InterPro" id="IPR002668">
    <property type="entry name" value="CNT_N_dom"/>
</dbReference>
<evidence type="ECO:0000256" key="1">
    <source>
        <dbReference type="ARBA" id="ARBA00004651"/>
    </source>
</evidence>
<gene>
    <name evidence="11" type="ORF">QM089_01655</name>
</gene>
<dbReference type="RefSeq" id="WP_037421611.1">
    <property type="nucleotide sequence ID" value="NZ_JAMLGA010000004.1"/>
</dbReference>
<keyword evidence="7" id="KW-0813">Transport</keyword>
<keyword evidence="6 7" id="KW-0472">Membrane</keyword>
<evidence type="ECO:0000256" key="4">
    <source>
        <dbReference type="ARBA" id="ARBA00022692"/>
    </source>
</evidence>
<keyword evidence="3" id="KW-1003">Cell membrane</keyword>
<dbReference type="Pfam" id="PF07662">
    <property type="entry name" value="Nucleos_tra2_C"/>
    <property type="match status" value="1"/>
</dbReference>
<feature type="transmembrane region" description="Helical" evidence="7">
    <location>
        <begin position="398"/>
        <end position="421"/>
    </location>
</feature>
<feature type="domain" description="Nucleoside transporter/FeoB GTPase Gate" evidence="10">
    <location>
        <begin position="98"/>
        <end position="196"/>
    </location>
</feature>
<evidence type="ECO:0000313" key="12">
    <source>
        <dbReference type="Proteomes" id="UP001187859"/>
    </source>
</evidence>
<evidence type="ECO:0000256" key="5">
    <source>
        <dbReference type="ARBA" id="ARBA00022989"/>
    </source>
</evidence>
<dbReference type="InterPro" id="IPR018270">
    <property type="entry name" value="C_nuclsd_transpt_met_bac"/>
</dbReference>
<evidence type="ECO:0000259" key="10">
    <source>
        <dbReference type="Pfam" id="PF07670"/>
    </source>
</evidence>
<dbReference type="InterPro" id="IPR011657">
    <property type="entry name" value="CNT_C_dom"/>
</dbReference>
<feature type="domain" description="Concentrative nucleoside transporter C-terminal" evidence="9">
    <location>
        <begin position="201"/>
        <end position="416"/>
    </location>
</feature>
<dbReference type="GO" id="GO:0005337">
    <property type="term" value="F:nucleoside transmembrane transporter activity"/>
    <property type="evidence" value="ECO:0007669"/>
    <property type="project" value="InterPro"/>
</dbReference>
<feature type="transmembrane region" description="Helical" evidence="7">
    <location>
        <begin position="91"/>
        <end position="118"/>
    </location>
</feature>
<evidence type="ECO:0000256" key="7">
    <source>
        <dbReference type="RuleBase" id="RU362018"/>
    </source>
</evidence>
<evidence type="ECO:0000256" key="3">
    <source>
        <dbReference type="ARBA" id="ARBA00022475"/>
    </source>
</evidence>
<name>A0AAE4TLS5_9GAMM</name>
<dbReference type="GO" id="GO:0005886">
    <property type="term" value="C:plasma membrane"/>
    <property type="evidence" value="ECO:0007669"/>
    <property type="project" value="UniProtKB-SubCell"/>
</dbReference>
<protein>
    <recommendedName>
        <fullName evidence="7">Nucleoside permease</fullName>
    </recommendedName>
</protein>
<accession>A0AAE4TLS5</accession>
<feature type="transmembrane region" description="Helical" evidence="7">
    <location>
        <begin position="361"/>
        <end position="386"/>
    </location>
</feature>
<evidence type="ECO:0000256" key="2">
    <source>
        <dbReference type="ARBA" id="ARBA00009033"/>
    </source>
</evidence>
<evidence type="ECO:0000256" key="6">
    <source>
        <dbReference type="ARBA" id="ARBA00023136"/>
    </source>
</evidence>
<feature type="transmembrane region" description="Helical" evidence="7">
    <location>
        <begin position="201"/>
        <end position="221"/>
    </location>
</feature>
<comment type="caution">
    <text evidence="11">The sequence shown here is derived from an EMBL/GenBank/DDBJ whole genome shotgun (WGS) entry which is preliminary data.</text>
</comment>
<dbReference type="Pfam" id="PF07670">
    <property type="entry name" value="Gate"/>
    <property type="match status" value="1"/>
</dbReference>
<feature type="transmembrane region" description="Helical" evidence="7">
    <location>
        <begin position="292"/>
        <end position="310"/>
    </location>
</feature>
<dbReference type="InterPro" id="IPR008276">
    <property type="entry name" value="C_nuclsd_transpt"/>
</dbReference>
<dbReference type="GO" id="GO:0015293">
    <property type="term" value="F:symporter activity"/>
    <property type="evidence" value="ECO:0007669"/>
    <property type="project" value="TreeGrafter"/>
</dbReference>
<dbReference type="Pfam" id="PF01773">
    <property type="entry name" value="Nucleos_tra2_N"/>
    <property type="match status" value="1"/>
</dbReference>
<organism evidence="11 12">
    <name type="scientific">Shewanella xiamenensis</name>
    <dbReference type="NCBI Taxonomy" id="332186"/>
    <lineage>
        <taxon>Bacteria</taxon>
        <taxon>Pseudomonadati</taxon>
        <taxon>Pseudomonadota</taxon>
        <taxon>Gammaproteobacteria</taxon>
        <taxon>Alteromonadales</taxon>
        <taxon>Shewanellaceae</taxon>
        <taxon>Shewanella</taxon>
    </lineage>
</organism>
<feature type="transmembrane region" description="Helical" evidence="7">
    <location>
        <begin position="173"/>
        <end position="195"/>
    </location>
</feature>
<dbReference type="NCBIfam" id="TIGR00804">
    <property type="entry name" value="nupC"/>
    <property type="match status" value="1"/>
</dbReference>